<keyword evidence="3" id="KW-1185">Reference proteome</keyword>
<dbReference type="InterPro" id="IPR014710">
    <property type="entry name" value="RmlC-like_jellyroll"/>
</dbReference>
<dbReference type="HOGENOM" id="CLU_053058_0_0_1"/>
<organism evidence="2 3">
    <name type="scientific">Rhizophagus irregularis (strain DAOM 197198w)</name>
    <name type="common">Glomus intraradices</name>
    <dbReference type="NCBI Taxonomy" id="1432141"/>
    <lineage>
        <taxon>Eukaryota</taxon>
        <taxon>Fungi</taxon>
        <taxon>Fungi incertae sedis</taxon>
        <taxon>Mucoromycota</taxon>
        <taxon>Glomeromycotina</taxon>
        <taxon>Glomeromycetes</taxon>
        <taxon>Glomerales</taxon>
        <taxon>Glomeraceae</taxon>
        <taxon>Rhizophagus</taxon>
    </lineage>
</organism>
<dbReference type="SUPFAM" id="SSF51182">
    <property type="entry name" value="RmlC-like cupins"/>
    <property type="match status" value="1"/>
</dbReference>
<dbReference type="InterPro" id="IPR011051">
    <property type="entry name" value="RmlC_Cupin_sf"/>
</dbReference>
<dbReference type="GO" id="GO:0016853">
    <property type="term" value="F:isomerase activity"/>
    <property type="evidence" value="ECO:0007669"/>
    <property type="project" value="InterPro"/>
</dbReference>
<dbReference type="NCBIfam" id="TIGR00689">
    <property type="entry name" value="rpiB_lacA_lacB"/>
    <property type="match status" value="1"/>
</dbReference>
<dbReference type="OrthoDB" id="2305172at2759"/>
<dbReference type="PANTHER" id="PTHR30345:SF0">
    <property type="entry name" value="DNA DAMAGE-REPAIR_TOLERATION PROTEIN DRT102"/>
    <property type="match status" value="1"/>
</dbReference>
<proteinExistence type="predicted"/>
<dbReference type="InterPro" id="IPR025979">
    <property type="entry name" value="ChrR-like_cupin_dom"/>
</dbReference>
<dbReference type="AlphaFoldDB" id="A0A015N177"/>
<dbReference type="EMBL" id="JEMT01014999">
    <property type="protein sequence ID" value="EXX72843.1"/>
    <property type="molecule type" value="Genomic_DNA"/>
</dbReference>
<sequence length="318" mass="36088">MKKKNIKIYLGSDPYGKELKDVVKNHLTSLSTNDQFSNLEIVDLGTQDKYYDIAFELASLVGERKKLENSEEEKKGILVCGTGMGMSIIANKVPGVYASPCQDVKTAFDSRGINNSNVLTLGSMVTNNDNAKEIIETWLKTSFTNGWEDKQDVKDFLENSMKEIPKLINNHSHIPYSTQALSGDANNEASFVSIPGLDERCKWCLLRQERHVNTSDSNDDSIERLRAVVRFPKGSMEPPHHHTHGHDVFVIRGHKTVKNLTTGVDYELRPGGYLYTPATQIHQVFYHEDTEYWFGSDEGFDMMWDSDVKNIVFEEDQK</sequence>
<reference evidence="2 3" key="1">
    <citation type="submission" date="2014-02" db="EMBL/GenBank/DDBJ databases">
        <title>Single nucleus genome sequencing reveals high similarity among nuclei of an endomycorrhizal fungus.</title>
        <authorList>
            <person name="Lin K."/>
            <person name="Geurts R."/>
            <person name="Zhang Z."/>
            <person name="Limpens E."/>
            <person name="Saunders D.G."/>
            <person name="Mu D."/>
            <person name="Pang E."/>
            <person name="Cao H."/>
            <person name="Cha H."/>
            <person name="Lin T."/>
            <person name="Zhou Q."/>
            <person name="Shang Y."/>
            <person name="Li Y."/>
            <person name="Ivanov S."/>
            <person name="Sharma T."/>
            <person name="Velzen R.V."/>
            <person name="Ruijter N.D."/>
            <person name="Aanen D.K."/>
            <person name="Win J."/>
            <person name="Kamoun S."/>
            <person name="Bisseling T."/>
            <person name="Huang S."/>
        </authorList>
    </citation>
    <scope>NUCLEOTIDE SEQUENCE [LARGE SCALE GENOMIC DNA]</scope>
    <source>
        <strain evidence="3">DAOM197198w</strain>
    </source>
</reference>
<evidence type="ECO:0000313" key="3">
    <source>
        <dbReference type="Proteomes" id="UP000022910"/>
    </source>
</evidence>
<accession>A0A015N177</accession>
<protein>
    <recommendedName>
        <fullName evidence="1">ChrR-like cupin domain-containing protein</fullName>
    </recommendedName>
</protein>
<dbReference type="GO" id="GO:0005975">
    <property type="term" value="P:carbohydrate metabolic process"/>
    <property type="evidence" value="ECO:0007669"/>
    <property type="project" value="InterPro"/>
</dbReference>
<evidence type="ECO:0000259" key="1">
    <source>
        <dbReference type="Pfam" id="PF12973"/>
    </source>
</evidence>
<name>A0A015N177_RHIIW</name>
<feature type="domain" description="ChrR-like cupin" evidence="1">
    <location>
        <begin position="226"/>
        <end position="294"/>
    </location>
</feature>
<gene>
    <name evidence="2" type="ORF">RirG_065530</name>
</gene>
<dbReference type="Proteomes" id="UP000022910">
    <property type="component" value="Unassembled WGS sequence"/>
</dbReference>
<dbReference type="InterPro" id="IPR036569">
    <property type="entry name" value="RpiB_LacA_LacB_sf"/>
</dbReference>
<dbReference type="Pfam" id="PF02502">
    <property type="entry name" value="LacAB_rpiB"/>
    <property type="match status" value="1"/>
</dbReference>
<dbReference type="InterPro" id="IPR003500">
    <property type="entry name" value="RpiB_LacA_LacB"/>
</dbReference>
<evidence type="ECO:0000313" key="2">
    <source>
        <dbReference type="EMBL" id="EXX72843.1"/>
    </source>
</evidence>
<dbReference type="Gene3D" id="2.60.120.10">
    <property type="entry name" value="Jelly Rolls"/>
    <property type="match status" value="1"/>
</dbReference>
<dbReference type="SUPFAM" id="SSF89623">
    <property type="entry name" value="Ribose/Galactose isomerase RpiB/AlsB"/>
    <property type="match status" value="1"/>
</dbReference>
<dbReference type="PANTHER" id="PTHR30345">
    <property type="entry name" value="RIBOSE-5-PHOSPHATE ISOMERASE B"/>
    <property type="match status" value="1"/>
</dbReference>
<comment type="caution">
    <text evidence="2">The sequence shown here is derived from an EMBL/GenBank/DDBJ whole genome shotgun (WGS) entry which is preliminary data.</text>
</comment>
<dbReference type="Gene3D" id="3.40.1400.10">
    <property type="entry name" value="Sugar-phosphate isomerase, RpiB/LacA/LacB"/>
    <property type="match status" value="1"/>
</dbReference>
<dbReference type="Pfam" id="PF12973">
    <property type="entry name" value="Cupin_7"/>
    <property type="match status" value="1"/>
</dbReference>
<dbReference type="STRING" id="1432141.A0A015N177"/>